<feature type="region of interest" description="Disordered" evidence="2">
    <location>
        <begin position="1"/>
        <end position="43"/>
    </location>
</feature>
<dbReference type="VEuPathDB" id="VectorBase:CSON001169"/>
<evidence type="ECO:0000313" key="4">
    <source>
        <dbReference type="EMBL" id="SSX20358.1"/>
    </source>
</evidence>
<feature type="compositionally biased region" description="Polar residues" evidence="2">
    <location>
        <begin position="26"/>
        <end position="36"/>
    </location>
</feature>
<dbReference type="PANTHER" id="PTHR13602">
    <property type="entry name" value="UPF0488 PROTEIN C8ORF33"/>
    <property type="match status" value="1"/>
</dbReference>
<dbReference type="AlphaFoldDB" id="A0A336M2Z0"/>
<dbReference type="EMBL" id="UFQT01000117">
    <property type="protein sequence ID" value="SSX20358.1"/>
    <property type="molecule type" value="Genomic_DNA"/>
</dbReference>
<comment type="similarity">
    <text evidence="1">Belongs to the UPF0488 family.</text>
</comment>
<reference evidence="4" key="2">
    <citation type="submission" date="2018-07" db="EMBL/GenBank/DDBJ databases">
        <authorList>
            <person name="Quirk P.G."/>
            <person name="Krulwich T.A."/>
        </authorList>
    </citation>
    <scope>NUCLEOTIDE SEQUENCE</scope>
</reference>
<dbReference type="InterPro" id="IPR029274">
    <property type="entry name" value="DUF4615"/>
</dbReference>
<feature type="compositionally biased region" description="Basic residues" evidence="2">
    <location>
        <begin position="1"/>
        <end position="10"/>
    </location>
</feature>
<name>A0A336M2Z0_CULSO</name>
<gene>
    <name evidence="4" type="primary">CSON001169</name>
</gene>
<dbReference type="OMA" id="WCVQQLQ"/>
<dbReference type="PANTHER" id="PTHR13602:SF2">
    <property type="entry name" value="UPF0488 PROTEIN C8ORF33"/>
    <property type="match status" value="1"/>
</dbReference>
<evidence type="ECO:0000256" key="2">
    <source>
        <dbReference type="SAM" id="MobiDB-lite"/>
    </source>
</evidence>
<dbReference type="Pfam" id="PF15393">
    <property type="entry name" value="DUF4615"/>
    <property type="match status" value="1"/>
</dbReference>
<reference evidence="3" key="1">
    <citation type="submission" date="2018-04" db="EMBL/GenBank/DDBJ databases">
        <authorList>
            <person name="Go L.Y."/>
            <person name="Mitchell J.A."/>
        </authorList>
    </citation>
    <scope>NUCLEOTIDE SEQUENCE</scope>
    <source>
        <tissue evidence="3">Whole organism</tissue>
    </source>
</reference>
<sequence length="199" mass="22785">MPPPKLKMHRGTSSGKLKSIPKLQQPIPSTSQGNQSEDQREAQEKFELELAWCIQRLEETLNSGKLNQKQTDDAIKTMKILKSSSQPTVKKRQIMRQTFGDYRTKMAEDEKTYSISTNAFKFLPSSKFKKSYFVKKAAIIDGDKNFKFNFSIDNKMDDLSLEEKPEKAETATAPAKIELQPTNGSEFKFNFNIETDEMI</sequence>
<protein>
    <submittedName>
        <fullName evidence="4">CSON001169 protein</fullName>
    </submittedName>
</protein>
<evidence type="ECO:0000256" key="1">
    <source>
        <dbReference type="ARBA" id="ARBA00005707"/>
    </source>
</evidence>
<dbReference type="EMBL" id="UFQS01000117">
    <property type="protein sequence ID" value="SSW99978.1"/>
    <property type="molecule type" value="Genomic_DNA"/>
</dbReference>
<accession>A0A336M2Z0</accession>
<organism evidence="4">
    <name type="scientific">Culicoides sonorensis</name>
    <name type="common">Biting midge</name>
    <dbReference type="NCBI Taxonomy" id="179676"/>
    <lineage>
        <taxon>Eukaryota</taxon>
        <taxon>Metazoa</taxon>
        <taxon>Ecdysozoa</taxon>
        <taxon>Arthropoda</taxon>
        <taxon>Hexapoda</taxon>
        <taxon>Insecta</taxon>
        <taxon>Pterygota</taxon>
        <taxon>Neoptera</taxon>
        <taxon>Endopterygota</taxon>
        <taxon>Diptera</taxon>
        <taxon>Nematocera</taxon>
        <taxon>Chironomoidea</taxon>
        <taxon>Ceratopogonidae</taxon>
        <taxon>Ceratopogoninae</taxon>
        <taxon>Culicoides</taxon>
        <taxon>Monoculicoides</taxon>
    </lineage>
</organism>
<proteinExistence type="inferred from homology"/>
<evidence type="ECO:0000313" key="3">
    <source>
        <dbReference type="EMBL" id="SSW99978.1"/>
    </source>
</evidence>